<dbReference type="GO" id="GO:0003755">
    <property type="term" value="F:peptidyl-prolyl cis-trans isomerase activity"/>
    <property type="evidence" value="ECO:0007669"/>
    <property type="project" value="UniProtKB-EC"/>
</dbReference>
<evidence type="ECO:0000259" key="4">
    <source>
        <dbReference type="PROSITE" id="PS50072"/>
    </source>
</evidence>
<proteinExistence type="predicted"/>
<dbReference type="InterPro" id="IPR002130">
    <property type="entry name" value="Cyclophilin-type_PPIase_dom"/>
</dbReference>
<dbReference type="PRINTS" id="PR00153">
    <property type="entry name" value="CSAPPISMRASE"/>
</dbReference>
<dbReference type="RefSeq" id="XP_013905431.1">
    <property type="nucleotide sequence ID" value="XM_014049977.1"/>
</dbReference>
<feature type="domain" description="PPIase cyclophilin-type" evidence="4">
    <location>
        <begin position="19"/>
        <end position="167"/>
    </location>
</feature>
<keyword evidence="2" id="KW-0539">Nucleus</keyword>
<evidence type="ECO:0000256" key="3">
    <source>
        <dbReference type="SAM" id="MobiDB-lite"/>
    </source>
</evidence>
<comment type="subcellular location">
    <subcellularLocation>
        <location evidence="1">Nucleus</location>
    </subcellularLocation>
</comment>
<dbReference type="OrthoDB" id="442970at2759"/>
<dbReference type="GeneID" id="25733101"/>
<dbReference type="InterPro" id="IPR020892">
    <property type="entry name" value="Cyclophilin-type_PPIase_CS"/>
</dbReference>
<dbReference type="PROSITE" id="PS00170">
    <property type="entry name" value="CSA_PPIASE_1"/>
    <property type="match status" value="1"/>
</dbReference>
<evidence type="ECO:0000256" key="2">
    <source>
        <dbReference type="ARBA" id="ARBA00023242"/>
    </source>
</evidence>
<evidence type="ECO:0000256" key="1">
    <source>
        <dbReference type="ARBA" id="ARBA00004123"/>
    </source>
</evidence>
<dbReference type="CDD" id="cd01925">
    <property type="entry name" value="cyclophilin_CeCYP16-like"/>
    <property type="match status" value="1"/>
</dbReference>
<gene>
    <name evidence="5" type="ORF">MNEG_1544</name>
</gene>
<dbReference type="InterPro" id="IPR044666">
    <property type="entry name" value="Cyclophilin_A-like"/>
</dbReference>
<dbReference type="GO" id="GO:0071013">
    <property type="term" value="C:catalytic step 2 spliceosome"/>
    <property type="evidence" value="ECO:0007669"/>
    <property type="project" value="TreeGrafter"/>
</dbReference>
<dbReference type="InterPro" id="IPR029000">
    <property type="entry name" value="Cyclophilin-like_dom_sf"/>
</dbReference>
<keyword evidence="6" id="KW-1185">Reference proteome</keyword>
<feature type="compositionally biased region" description="Basic and acidic residues" evidence="3">
    <location>
        <begin position="340"/>
        <end position="352"/>
    </location>
</feature>
<dbReference type="PANTHER" id="PTHR45625:SF6">
    <property type="entry name" value="SPLICEOSOME-ASSOCIATED PROTEIN CWC27 HOMOLOG"/>
    <property type="match status" value="1"/>
</dbReference>
<protein>
    <submittedName>
        <fullName evidence="5">Peptidyl-prolyl cis-trans isomerase SDCCAG10</fullName>
        <ecNumber evidence="5">5.2.1.8</ecNumber>
    </submittedName>
</protein>
<feature type="region of interest" description="Disordered" evidence="3">
    <location>
        <begin position="243"/>
        <end position="262"/>
    </location>
</feature>
<name>A0A0D2N1K6_9CHLO</name>
<accession>A0A0D2N1K6</accession>
<dbReference type="SUPFAM" id="SSF50891">
    <property type="entry name" value="Cyclophilin-like"/>
    <property type="match status" value="1"/>
</dbReference>
<feature type="compositionally biased region" description="Basic and acidic residues" evidence="3">
    <location>
        <begin position="290"/>
        <end position="311"/>
    </location>
</feature>
<reference evidence="5 6" key="1">
    <citation type="journal article" date="2013" name="BMC Genomics">
        <title>Reconstruction of the lipid metabolism for the microalga Monoraphidium neglectum from its genome sequence reveals characteristics suitable for biofuel production.</title>
        <authorList>
            <person name="Bogen C."/>
            <person name="Al-Dilaimi A."/>
            <person name="Albersmeier A."/>
            <person name="Wichmann J."/>
            <person name="Grundmann M."/>
            <person name="Rupp O."/>
            <person name="Lauersen K.J."/>
            <person name="Blifernez-Klassen O."/>
            <person name="Kalinowski J."/>
            <person name="Goesmann A."/>
            <person name="Mussgnug J.H."/>
            <person name="Kruse O."/>
        </authorList>
    </citation>
    <scope>NUCLEOTIDE SEQUENCE [LARGE SCALE GENOMIC DNA]</scope>
    <source>
        <strain evidence="5 6">SAG 48.87</strain>
    </source>
</reference>
<sequence>MSNVYNLEPPVKGKVTLKTTLGDIDIELWAKEAPKAVRNFVQLCLEGYYDGSIFHRVIRDFMAQTGDPTGTGTGGESIYGGPFKDEFHSRLRFSHRGLVACANQNQPHTNGSQFFITLDKAEWLDKKNTIFGRVGGDTIYNLIKLNDYEVDANDRPLEPPLILSCEVQWNPFEDIVPRTTPEERNAEQQHKAAAAARAEKKGRKRNLALLSFGEDAEADETQIREMGRSAKVKSAHEVLKGDARLLAPDETPEVEEMERRRQEALDRVRATLKAGATGEGAGGGGGGEGKGGREGAAERVERERAERRAREGTGGGDSKGKSGGDSGSSGSSSSDEEEERRDGGGGKGRGGDRGSAAEAVAERRAFIEEKRAETLQKGIGRVRAPDAVADADLLKPWQIMREQFKSKKRAIGDRQKDTLARLAAFQTKLKAPPADDGAGDADEGAGEPGAREAVPAAAAAVEQGQGRREEEEEGAYDGRVKESIDHRAYMPAAWRVDDYGEDEEDGGGQLDLAALRRHRLEFAKGSKAGELGLGGDGRALDDYVVFDPLLEAAKGKFSKAAQKEKKKQTAWAGRGVG</sequence>
<dbReference type="EMBL" id="KK100375">
    <property type="protein sequence ID" value="KIZ06412.1"/>
    <property type="molecule type" value="Genomic_DNA"/>
</dbReference>
<feature type="region of interest" description="Disordered" evidence="3">
    <location>
        <begin position="428"/>
        <end position="482"/>
    </location>
</feature>
<dbReference type="KEGG" id="mng:MNEG_1544"/>
<dbReference type="GO" id="GO:0006457">
    <property type="term" value="P:protein folding"/>
    <property type="evidence" value="ECO:0007669"/>
    <property type="project" value="InterPro"/>
</dbReference>
<dbReference type="Proteomes" id="UP000054498">
    <property type="component" value="Unassembled WGS sequence"/>
</dbReference>
<evidence type="ECO:0000313" key="6">
    <source>
        <dbReference type="Proteomes" id="UP000054498"/>
    </source>
</evidence>
<dbReference type="STRING" id="145388.A0A0D2N1K6"/>
<keyword evidence="5" id="KW-0413">Isomerase</keyword>
<dbReference type="PANTHER" id="PTHR45625">
    <property type="entry name" value="PEPTIDYL-PROLYL CIS-TRANS ISOMERASE-RELATED"/>
    <property type="match status" value="1"/>
</dbReference>
<feature type="compositionally biased region" description="Gly residues" evidence="3">
    <location>
        <begin position="312"/>
        <end position="327"/>
    </location>
</feature>
<organism evidence="5 6">
    <name type="scientific">Monoraphidium neglectum</name>
    <dbReference type="NCBI Taxonomy" id="145388"/>
    <lineage>
        <taxon>Eukaryota</taxon>
        <taxon>Viridiplantae</taxon>
        <taxon>Chlorophyta</taxon>
        <taxon>core chlorophytes</taxon>
        <taxon>Chlorophyceae</taxon>
        <taxon>CS clade</taxon>
        <taxon>Sphaeropleales</taxon>
        <taxon>Selenastraceae</taxon>
        <taxon>Monoraphidium</taxon>
    </lineage>
</organism>
<evidence type="ECO:0000313" key="5">
    <source>
        <dbReference type="EMBL" id="KIZ06412.1"/>
    </source>
</evidence>
<feature type="compositionally biased region" description="Low complexity" evidence="3">
    <location>
        <begin position="451"/>
        <end position="464"/>
    </location>
</feature>
<dbReference type="PROSITE" id="PS50072">
    <property type="entry name" value="CSA_PPIASE_2"/>
    <property type="match status" value="1"/>
</dbReference>
<dbReference type="AlphaFoldDB" id="A0A0D2N1K6"/>
<dbReference type="Gene3D" id="2.40.100.10">
    <property type="entry name" value="Cyclophilin-like"/>
    <property type="match status" value="1"/>
</dbReference>
<dbReference type="EC" id="5.2.1.8" evidence="5"/>
<dbReference type="Pfam" id="PF00160">
    <property type="entry name" value="Pro_isomerase"/>
    <property type="match status" value="1"/>
</dbReference>
<feature type="compositionally biased region" description="Gly residues" evidence="3">
    <location>
        <begin position="277"/>
        <end position="289"/>
    </location>
</feature>
<dbReference type="FunFam" id="2.40.100.10:FF:000007">
    <property type="entry name" value="Peptidyl-prolyl cis-trans isomerase CWC27 homolog"/>
    <property type="match status" value="1"/>
</dbReference>
<feature type="region of interest" description="Disordered" evidence="3">
    <location>
        <begin position="273"/>
        <end position="362"/>
    </location>
</feature>